<reference evidence="2 3" key="1">
    <citation type="journal article" date="2016" name="Mol. Biol. Evol.">
        <title>Comparative Genomics of Early-Diverging Mushroom-Forming Fungi Provides Insights into the Origins of Lignocellulose Decay Capabilities.</title>
        <authorList>
            <person name="Nagy L.G."/>
            <person name="Riley R."/>
            <person name="Tritt A."/>
            <person name="Adam C."/>
            <person name="Daum C."/>
            <person name="Floudas D."/>
            <person name="Sun H."/>
            <person name="Yadav J.S."/>
            <person name="Pangilinan J."/>
            <person name="Larsson K.H."/>
            <person name="Matsuura K."/>
            <person name="Barry K."/>
            <person name="Labutti K."/>
            <person name="Kuo R."/>
            <person name="Ohm R.A."/>
            <person name="Bhattacharya S.S."/>
            <person name="Shirouzu T."/>
            <person name="Yoshinaga Y."/>
            <person name="Martin F.M."/>
            <person name="Grigoriev I.V."/>
            <person name="Hibbett D.S."/>
        </authorList>
    </citation>
    <scope>NUCLEOTIDE SEQUENCE [LARGE SCALE GENOMIC DNA]</scope>
    <source>
        <strain evidence="2 3">HHB12733</strain>
    </source>
</reference>
<dbReference type="AlphaFoldDB" id="A0A165JRC6"/>
<evidence type="ECO:0000313" key="2">
    <source>
        <dbReference type="EMBL" id="KZT62174.1"/>
    </source>
</evidence>
<evidence type="ECO:0000256" key="1">
    <source>
        <dbReference type="SAM" id="MobiDB-lite"/>
    </source>
</evidence>
<protein>
    <submittedName>
        <fullName evidence="2">Uncharacterized protein</fullName>
    </submittedName>
</protein>
<dbReference type="EMBL" id="KV423918">
    <property type="protein sequence ID" value="KZT62174.1"/>
    <property type="molecule type" value="Genomic_DNA"/>
</dbReference>
<accession>A0A165JRC6</accession>
<proteinExistence type="predicted"/>
<feature type="compositionally biased region" description="Basic and acidic residues" evidence="1">
    <location>
        <begin position="7"/>
        <end position="24"/>
    </location>
</feature>
<organism evidence="2 3">
    <name type="scientific">Calocera cornea HHB12733</name>
    <dbReference type="NCBI Taxonomy" id="1353952"/>
    <lineage>
        <taxon>Eukaryota</taxon>
        <taxon>Fungi</taxon>
        <taxon>Dikarya</taxon>
        <taxon>Basidiomycota</taxon>
        <taxon>Agaricomycotina</taxon>
        <taxon>Dacrymycetes</taxon>
        <taxon>Dacrymycetales</taxon>
        <taxon>Dacrymycetaceae</taxon>
        <taxon>Calocera</taxon>
    </lineage>
</organism>
<keyword evidence="3" id="KW-1185">Reference proteome</keyword>
<gene>
    <name evidence="2" type="ORF">CALCODRAFT_278779</name>
</gene>
<feature type="region of interest" description="Disordered" evidence="1">
    <location>
        <begin position="1"/>
        <end position="40"/>
    </location>
</feature>
<name>A0A165JRC6_9BASI</name>
<dbReference type="InParanoid" id="A0A165JRC6"/>
<sequence>MQHRRTRGSDHRGGRTRRGEREEQAPPSRSAGAGGQVLSTPGACVQCEPVRCLRPGSGLALAPASPLHPQVGDEGPASPHPALTRRVSACLGPALPRALPASKRTVRRRLMPAGHRIG</sequence>
<dbReference type="Proteomes" id="UP000076842">
    <property type="component" value="Unassembled WGS sequence"/>
</dbReference>
<evidence type="ECO:0000313" key="3">
    <source>
        <dbReference type="Proteomes" id="UP000076842"/>
    </source>
</evidence>